<feature type="domain" description="HTH tetR-type" evidence="3">
    <location>
        <begin position="13"/>
        <end position="73"/>
    </location>
</feature>
<proteinExistence type="predicted"/>
<keyword evidence="5" id="KW-1185">Reference proteome</keyword>
<feature type="DNA-binding region" description="H-T-H motif" evidence="2">
    <location>
        <begin position="36"/>
        <end position="55"/>
    </location>
</feature>
<dbReference type="PROSITE" id="PS01081">
    <property type="entry name" value="HTH_TETR_1"/>
    <property type="match status" value="1"/>
</dbReference>
<dbReference type="RefSeq" id="WP_209972573.1">
    <property type="nucleotide sequence ID" value="NZ_JAGGLB010000010.1"/>
</dbReference>
<dbReference type="Pfam" id="PF14278">
    <property type="entry name" value="TetR_C_8"/>
    <property type="match status" value="1"/>
</dbReference>
<accession>A0ABS4IWB4</accession>
<dbReference type="PROSITE" id="PS50977">
    <property type="entry name" value="HTH_TETR_2"/>
    <property type="match status" value="1"/>
</dbReference>
<sequence length="216" mass="25130">MSKKPTQLDPRIRRTLHVIRDALIFLMNEKGFDHVTVRDITERAEINRATFYLHFQDKHDLLEKIVNELMHEFMNAFQLPSGFEVGDFYMDADEPPPSFIRQFEHIAQYAPFYKVMLGPNGLPGFAMRMENIIRDSLYQRSTIAQPHDRHLTIPRDMIIRYSTSAHLGLIMYWLEKDMPYTPVYMATQLKRLHLLGPTNVNGVIHSQAGKNDDAGV</sequence>
<dbReference type="SUPFAM" id="SSF46689">
    <property type="entry name" value="Homeodomain-like"/>
    <property type="match status" value="1"/>
</dbReference>
<dbReference type="Gene3D" id="1.10.357.10">
    <property type="entry name" value="Tetracycline Repressor, domain 2"/>
    <property type="match status" value="1"/>
</dbReference>
<keyword evidence="1 2" id="KW-0238">DNA-binding</keyword>
<name>A0ABS4IWB4_9BACL</name>
<protein>
    <submittedName>
        <fullName evidence="4">AcrR family transcriptional regulator</fullName>
    </submittedName>
</protein>
<dbReference type="InterPro" id="IPR023772">
    <property type="entry name" value="DNA-bd_HTH_TetR-type_CS"/>
</dbReference>
<evidence type="ECO:0000256" key="1">
    <source>
        <dbReference type="ARBA" id="ARBA00023125"/>
    </source>
</evidence>
<dbReference type="EMBL" id="JAGGLB010000010">
    <property type="protein sequence ID" value="MBP1991862.1"/>
    <property type="molecule type" value="Genomic_DNA"/>
</dbReference>
<dbReference type="PRINTS" id="PR00455">
    <property type="entry name" value="HTHTETR"/>
</dbReference>
<evidence type="ECO:0000256" key="2">
    <source>
        <dbReference type="PROSITE-ProRule" id="PRU00335"/>
    </source>
</evidence>
<organism evidence="4 5">
    <name type="scientific">Paenibacillus eucommiae</name>
    <dbReference type="NCBI Taxonomy" id="1355755"/>
    <lineage>
        <taxon>Bacteria</taxon>
        <taxon>Bacillati</taxon>
        <taxon>Bacillota</taxon>
        <taxon>Bacilli</taxon>
        <taxon>Bacillales</taxon>
        <taxon>Paenibacillaceae</taxon>
        <taxon>Paenibacillus</taxon>
    </lineage>
</organism>
<comment type="caution">
    <text evidence="4">The sequence shown here is derived from an EMBL/GenBank/DDBJ whole genome shotgun (WGS) entry which is preliminary data.</text>
</comment>
<gene>
    <name evidence="4" type="ORF">J2Z66_003469</name>
</gene>
<dbReference type="InterPro" id="IPR050624">
    <property type="entry name" value="HTH-type_Tx_Regulator"/>
</dbReference>
<reference evidence="4 5" key="1">
    <citation type="submission" date="2021-03" db="EMBL/GenBank/DDBJ databases">
        <title>Genomic Encyclopedia of Type Strains, Phase IV (KMG-IV): sequencing the most valuable type-strain genomes for metagenomic binning, comparative biology and taxonomic classification.</title>
        <authorList>
            <person name="Goeker M."/>
        </authorList>
    </citation>
    <scope>NUCLEOTIDE SEQUENCE [LARGE SCALE GENOMIC DNA]</scope>
    <source>
        <strain evidence="4 5">DSM 26048</strain>
    </source>
</reference>
<dbReference type="InterPro" id="IPR039532">
    <property type="entry name" value="TetR_C_Firmicutes"/>
</dbReference>
<dbReference type="PANTHER" id="PTHR43479">
    <property type="entry name" value="ACREF/ENVCD OPERON REPRESSOR-RELATED"/>
    <property type="match status" value="1"/>
</dbReference>
<dbReference type="InterPro" id="IPR001647">
    <property type="entry name" value="HTH_TetR"/>
</dbReference>
<evidence type="ECO:0000259" key="3">
    <source>
        <dbReference type="PROSITE" id="PS50977"/>
    </source>
</evidence>
<dbReference type="InterPro" id="IPR009057">
    <property type="entry name" value="Homeodomain-like_sf"/>
</dbReference>
<evidence type="ECO:0000313" key="4">
    <source>
        <dbReference type="EMBL" id="MBP1991862.1"/>
    </source>
</evidence>
<dbReference type="Pfam" id="PF00440">
    <property type="entry name" value="TetR_N"/>
    <property type="match status" value="1"/>
</dbReference>
<evidence type="ECO:0000313" key="5">
    <source>
        <dbReference type="Proteomes" id="UP001519287"/>
    </source>
</evidence>
<dbReference type="Proteomes" id="UP001519287">
    <property type="component" value="Unassembled WGS sequence"/>
</dbReference>
<dbReference type="PANTHER" id="PTHR43479:SF23">
    <property type="entry name" value="HTH TETR-TYPE DOMAIN-CONTAINING PROTEIN"/>
    <property type="match status" value="1"/>
</dbReference>